<gene>
    <name evidence="2" type="ORF">HCX60_00660</name>
</gene>
<proteinExistence type="predicted"/>
<organism evidence="2 3">
    <name type="scientific">Streptomyces antibioticus</name>
    <dbReference type="NCBI Taxonomy" id="1890"/>
    <lineage>
        <taxon>Bacteria</taxon>
        <taxon>Bacillati</taxon>
        <taxon>Actinomycetota</taxon>
        <taxon>Actinomycetes</taxon>
        <taxon>Kitasatosporales</taxon>
        <taxon>Streptomycetaceae</taxon>
        <taxon>Streptomyces</taxon>
    </lineage>
</organism>
<protein>
    <submittedName>
        <fullName evidence="2">Class I SAM-dependent methyltransferase</fullName>
    </submittedName>
</protein>
<feature type="domain" description="Methyltransferase type 11" evidence="1">
    <location>
        <begin position="49"/>
        <end position="139"/>
    </location>
</feature>
<evidence type="ECO:0000313" key="2">
    <source>
        <dbReference type="EMBL" id="QIT42221.1"/>
    </source>
</evidence>
<accession>A0AAE6Y380</accession>
<evidence type="ECO:0000313" key="3">
    <source>
        <dbReference type="Proteomes" id="UP000502504"/>
    </source>
</evidence>
<dbReference type="EMBL" id="CP050692">
    <property type="protein sequence ID" value="QIT42221.1"/>
    <property type="molecule type" value="Genomic_DNA"/>
</dbReference>
<dbReference type="SUPFAM" id="SSF53335">
    <property type="entry name" value="S-adenosyl-L-methionine-dependent methyltransferases"/>
    <property type="match status" value="1"/>
</dbReference>
<keyword evidence="2" id="KW-0489">Methyltransferase</keyword>
<dbReference type="Proteomes" id="UP000502504">
    <property type="component" value="Chromosome"/>
</dbReference>
<dbReference type="InterPro" id="IPR050508">
    <property type="entry name" value="Methyltransf_Superfamily"/>
</dbReference>
<name>A0AAE6Y380_STRAT</name>
<sequence length="270" mass="27968">MVETAFDESERRAWAGQADAYAASFAKLCAYTAPGLLDVAGVGEGVRVLDVGTGTGTVAALACGRGAKVTAVDAEPGMVAQAALSVPEADVRLAALPQLPLADDEFDVTVGNFVLNHVGRPRQALTELRRVTRPGGRIAVTIWTVPAAAGQALLGRAVQAAGVIRPAHLPVLAPEDDFVRTEQGLAALLGEAGLNHVVCETVTWDHRTTPEEWWSGPAAGVATIGQIVTSQDPVGIAEIRNQFDLLCADFTGPDGELVLPHAALIACGQA</sequence>
<keyword evidence="2" id="KW-0808">Transferase</keyword>
<dbReference type="GO" id="GO:0032259">
    <property type="term" value="P:methylation"/>
    <property type="evidence" value="ECO:0007669"/>
    <property type="project" value="UniProtKB-KW"/>
</dbReference>
<dbReference type="CDD" id="cd02440">
    <property type="entry name" value="AdoMet_MTases"/>
    <property type="match status" value="1"/>
</dbReference>
<dbReference type="PANTHER" id="PTHR42912">
    <property type="entry name" value="METHYLTRANSFERASE"/>
    <property type="match status" value="1"/>
</dbReference>
<dbReference type="Pfam" id="PF08241">
    <property type="entry name" value="Methyltransf_11"/>
    <property type="match status" value="1"/>
</dbReference>
<dbReference type="AlphaFoldDB" id="A0AAE6Y380"/>
<reference evidence="2 3" key="1">
    <citation type="submission" date="2020-03" db="EMBL/GenBank/DDBJ databases">
        <title>Is there a link between lipid content and antibiotic production in Streptomyces?</title>
        <authorList>
            <person name="David M."/>
            <person name="Lejeune C."/>
            <person name="Abreu S."/>
            <person name="Thibessard A."/>
            <person name="Leblond P."/>
            <person name="Chaminade P."/>
            <person name="Virolle M.-J."/>
        </authorList>
    </citation>
    <scope>NUCLEOTIDE SEQUENCE [LARGE SCALE GENOMIC DNA]</scope>
    <source>
        <strain evidence="2 3">DSM 41481</strain>
    </source>
</reference>
<dbReference type="Gene3D" id="3.40.50.150">
    <property type="entry name" value="Vaccinia Virus protein VP39"/>
    <property type="match status" value="1"/>
</dbReference>
<dbReference type="InterPro" id="IPR013216">
    <property type="entry name" value="Methyltransf_11"/>
</dbReference>
<dbReference type="InterPro" id="IPR029063">
    <property type="entry name" value="SAM-dependent_MTases_sf"/>
</dbReference>
<dbReference type="GO" id="GO:0008757">
    <property type="term" value="F:S-adenosylmethionine-dependent methyltransferase activity"/>
    <property type="evidence" value="ECO:0007669"/>
    <property type="project" value="InterPro"/>
</dbReference>
<evidence type="ECO:0000259" key="1">
    <source>
        <dbReference type="Pfam" id="PF08241"/>
    </source>
</evidence>